<dbReference type="AlphaFoldDB" id="A0A897NR12"/>
<dbReference type="InterPro" id="IPR036052">
    <property type="entry name" value="TrpB-like_PALP_sf"/>
</dbReference>
<dbReference type="RefSeq" id="WP_229120498.1">
    <property type="nucleotide sequence ID" value="NZ_CP064791.1"/>
</dbReference>
<name>A0A897NR12_9EURY</name>
<dbReference type="Gene3D" id="3.40.50.1100">
    <property type="match status" value="2"/>
</dbReference>
<evidence type="ECO:0000259" key="1">
    <source>
        <dbReference type="Pfam" id="PF00291"/>
    </source>
</evidence>
<dbReference type="GeneID" id="68858329"/>
<dbReference type="PANTHER" id="PTHR10314">
    <property type="entry name" value="CYSTATHIONINE BETA-SYNTHASE"/>
    <property type="match status" value="1"/>
</dbReference>
<organism evidence="2 3">
    <name type="scientific">Halapricum desulfuricans</name>
    <dbReference type="NCBI Taxonomy" id="2841257"/>
    <lineage>
        <taxon>Archaea</taxon>
        <taxon>Methanobacteriati</taxon>
        <taxon>Methanobacteriota</taxon>
        <taxon>Stenosarchaea group</taxon>
        <taxon>Halobacteria</taxon>
        <taxon>Halobacteriales</taxon>
        <taxon>Haloarculaceae</taxon>
        <taxon>Halapricum</taxon>
    </lineage>
</organism>
<dbReference type="Proteomes" id="UP000663292">
    <property type="component" value="Chromosome"/>
</dbReference>
<sequence>METTAAFTGLRCPACETIHDPETVTHRCPDCGGVLEAHYEQSGLDRAALTARRFGGVDRYAEFLPFPEGTLVTAGEGGTPLVEAPALAERLGVERVLIKDEGQNPTGSIADREAAVAVAAGAVHDAETVALPSTGDSGQAVSAYAARAGLDAEVFVPSRAIFDAKAMINVHGGEMSVVDGRFGDAVATFGDAIDEEPRYSLAPFETPYRQEGVKTAYYEIVEQLGWNGPDHVVYPTGTGLGPVGVARAAREFEALGWTDGMPAVHAVQAEGCAPIVEAFKSGDTEQASVSHPDTICGGIEIANPPAPGHVLDAVVDSGGTAIATSDAEILEAAVELAQSAAVEVGAAGGAAASAAMALAERDVFAAGETVVLVNPAAGNKEADVLRSHLMSKGV</sequence>
<accession>A0A897NR12</accession>
<dbReference type="InterPro" id="IPR050214">
    <property type="entry name" value="Cys_Synth/Cystath_Beta-Synth"/>
</dbReference>
<dbReference type="Pfam" id="PF00291">
    <property type="entry name" value="PALP"/>
    <property type="match status" value="1"/>
</dbReference>
<evidence type="ECO:0000313" key="3">
    <source>
        <dbReference type="Proteomes" id="UP000663292"/>
    </source>
</evidence>
<dbReference type="InterPro" id="IPR001926">
    <property type="entry name" value="TrpB-like_PALP"/>
</dbReference>
<reference evidence="2 3" key="1">
    <citation type="submission" date="2020-11" db="EMBL/GenBank/DDBJ databases">
        <title>Carbohydrate-dependent, anaerobic sulfur respiration: A novel catabolism in halophilic archaea.</title>
        <authorList>
            <person name="Sorokin D.Y."/>
            <person name="Messina E."/>
            <person name="Smedile F."/>
            <person name="La Cono V."/>
            <person name="Hallsworth J.E."/>
            <person name="Yakimov M.M."/>
        </authorList>
    </citation>
    <scope>NUCLEOTIDE SEQUENCE [LARGE SCALE GENOMIC DNA]</scope>
    <source>
        <strain evidence="2 3">HSR-Est</strain>
    </source>
</reference>
<dbReference type="SUPFAM" id="SSF53686">
    <property type="entry name" value="Tryptophan synthase beta subunit-like PLP-dependent enzymes"/>
    <property type="match status" value="1"/>
</dbReference>
<dbReference type="EMBL" id="CP064791">
    <property type="protein sequence ID" value="QSG15218.1"/>
    <property type="molecule type" value="Genomic_DNA"/>
</dbReference>
<dbReference type="CDD" id="cd00350">
    <property type="entry name" value="rubredoxin_like"/>
    <property type="match status" value="1"/>
</dbReference>
<evidence type="ECO:0000313" key="2">
    <source>
        <dbReference type="EMBL" id="QSG15218.1"/>
    </source>
</evidence>
<gene>
    <name evidence="2" type="primary">thrC3</name>
    <name evidence="2" type="ORF">HSEST_1695</name>
</gene>
<proteinExistence type="predicted"/>
<feature type="domain" description="Tryptophan synthase beta chain-like PALP" evidence="1">
    <location>
        <begin position="73"/>
        <end position="374"/>
    </location>
</feature>
<protein>
    <submittedName>
        <fullName evidence="2">Threonine synthase and cysteate synthase</fullName>
    </submittedName>
</protein>
<keyword evidence="3" id="KW-1185">Reference proteome</keyword>